<feature type="binding site" evidence="3">
    <location>
        <position position="48"/>
    </location>
    <ligand>
        <name>a divalent metal cation</name>
        <dbReference type="ChEBI" id="CHEBI:60240"/>
    </ligand>
</feature>
<name>A0A0M1P6U0_9BACL</name>
<dbReference type="Gene3D" id="1.20.120.450">
    <property type="entry name" value="dinb family like domain"/>
    <property type="match status" value="1"/>
</dbReference>
<evidence type="ECO:0000313" key="4">
    <source>
        <dbReference type="EMBL" id="KOR90198.1"/>
    </source>
</evidence>
<evidence type="ECO:0000256" key="3">
    <source>
        <dbReference type="PIRSR" id="PIRSR607837-1"/>
    </source>
</evidence>
<evidence type="ECO:0000256" key="1">
    <source>
        <dbReference type="ARBA" id="ARBA00008635"/>
    </source>
</evidence>
<gene>
    <name evidence="4" type="ORF">AM231_14355</name>
</gene>
<dbReference type="AlphaFoldDB" id="A0A0M1P6U0"/>
<protein>
    <submittedName>
        <fullName evidence="4">Damage-inducible protein DinB</fullName>
    </submittedName>
</protein>
<dbReference type="EMBL" id="LIUT01000001">
    <property type="protein sequence ID" value="KOR90198.1"/>
    <property type="molecule type" value="Genomic_DNA"/>
</dbReference>
<dbReference type="RefSeq" id="WP_054403145.1">
    <property type="nucleotide sequence ID" value="NZ_LIUT01000001.1"/>
</dbReference>
<organism evidence="4 5">
    <name type="scientific">Paenibacillus solani</name>
    <dbReference type="NCBI Taxonomy" id="1705565"/>
    <lineage>
        <taxon>Bacteria</taxon>
        <taxon>Bacillati</taxon>
        <taxon>Bacillota</taxon>
        <taxon>Bacilli</taxon>
        <taxon>Bacillales</taxon>
        <taxon>Paenibacillaceae</taxon>
        <taxon>Paenibacillus</taxon>
    </lineage>
</organism>
<feature type="binding site" evidence="3">
    <location>
        <position position="132"/>
    </location>
    <ligand>
        <name>a divalent metal cation</name>
        <dbReference type="ChEBI" id="CHEBI:60240"/>
    </ligand>
</feature>
<feature type="binding site" evidence="3">
    <location>
        <position position="128"/>
    </location>
    <ligand>
        <name>a divalent metal cation</name>
        <dbReference type="ChEBI" id="CHEBI:60240"/>
    </ligand>
</feature>
<dbReference type="PATRIC" id="fig|1705565.3.peg.4911"/>
<keyword evidence="5" id="KW-1185">Reference proteome</keyword>
<dbReference type="PANTHER" id="PTHR37302:SF1">
    <property type="entry name" value="PROTEIN DINB"/>
    <property type="match status" value="1"/>
</dbReference>
<comment type="caution">
    <text evidence="4">The sequence shown here is derived from an EMBL/GenBank/DDBJ whole genome shotgun (WGS) entry which is preliminary data.</text>
</comment>
<keyword evidence="2 3" id="KW-0479">Metal-binding</keyword>
<dbReference type="SUPFAM" id="SSF109854">
    <property type="entry name" value="DinB/YfiT-like putative metalloenzymes"/>
    <property type="match status" value="1"/>
</dbReference>
<dbReference type="OrthoDB" id="9811413at2"/>
<reference evidence="5" key="1">
    <citation type="submission" date="2015-08" db="EMBL/GenBank/DDBJ databases">
        <title>Genome sequencing project for genomic taxonomy and phylogenomics of Bacillus-like bacteria.</title>
        <authorList>
            <person name="Liu B."/>
            <person name="Wang J."/>
            <person name="Zhu Y."/>
            <person name="Liu G."/>
            <person name="Chen Q."/>
            <person name="Chen Z."/>
            <person name="Lan J."/>
            <person name="Che J."/>
            <person name="Ge C."/>
            <person name="Shi H."/>
            <person name="Pan Z."/>
            <person name="Liu X."/>
        </authorList>
    </citation>
    <scope>NUCLEOTIDE SEQUENCE [LARGE SCALE GENOMIC DNA]</scope>
    <source>
        <strain evidence="5">FJAT-22460</strain>
    </source>
</reference>
<dbReference type="GO" id="GO:0046872">
    <property type="term" value="F:metal ion binding"/>
    <property type="evidence" value="ECO:0007669"/>
    <property type="project" value="UniProtKB-KW"/>
</dbReference>
<accession>A0A0M1P6U0</accession>
<dbReference type="Proteomes" id="UP000036932">
    <property type="component" value="Unassembled WGS sequence"/>
</dbReference>
<dbReference type="InterPro" id="IPR034660">
    <property type="entry name" value="DinB/YfiT-like"/>
</dbReference>
<evidence type="ECO:0000256" key="2">
    <source>
        <dbReference type="ARBA" id="ARBA00022723"/>
    </source>
</evidence>
<dbReference type="Pfam" id="PF05163">
    <property type="entry name" value="DinB"/>
    <property type="match status" value="1"/>
</dbReference>
<dbReference type="InterPro" id="IPR007837">
    <property type="entry name" value="DinB"/>
</dbReference>
<sequence>MNEPFLHMYDYSIWANERVFIHMQSLPEGVFLQKVSLGFNSIAEVFGHLAAAEEVWFARIKEESPSPLTARPFANMEVARHYMRQLQIRHREYLASIDDMGKVVTYHNTAGEAFQNSISEILQQVVNHGTYHRGNITTMLRHLGHKGVITDYIAFIRA</sequence>
<dbReference type="PANTHER" id="PTHR37302">
    <property type="entry name" value="SLR1116 PROTEIN"/>
    <property type="match status" value="1"/>
</dbReference>
<evidence type="ECO:0000313" key="5">
    <source>
        <dbReference type="Proteomes" id="UP000036932"/>
    </source>
</evidence>
<comment type="similarity">
    <text evidence="1">Belongs to the DinB family.</text>
</comment>
<proteinExistence type="inferred from homology"/>